<dbReference type="Proteomes" id="UP000310039">
    <property type="component" value="Unassembled WGS sequence"/>
</dbReference>
<dbReference type="PANTHER" id="PTHR31668">
    <property type="entry name" value="GLUCOSE TRANSPORT TRANSCRIPTION REGULATOR RGT1-RELATED-RELATED"/>
    <property type="match status" value="1"/>
</dbReference>
<comment type="caution">
    <text evidence="2">The sequence shown here is derived from an EMBL/GenBank/DDBJ whole genome shotgun (WGS) entry which is preliminary data.</text>
</comment>
<evidence type="ECO:0000256" key="1">
    <source>
        <dbReference type="ARBA" id="ARBA00023242"/>
    </source>
</evidence>
<organism evidence="2 3">
    <name type="scientific">Aureobasidium pullulans</name>
    <name type="common">Black yeast</name>
    <name type="synonym">Pullularia pullulans</name>
    <dbReference type="NCBI Taxonomy" id="5580"/>
    <lineage>
        <taxon>Eukaryota</taxon>
        <taxon>Fungi</taxon>
        <taxon>Dikarya</taxon>
        <taxon>Ascomycota</taxon>
        <taxon>Pezizomycotina</taxon>
        <taxon>Dothideomycetes</taxon>
        <taxon>Dothideomycetidae</taxon>
        <taxon>Dothideales</taxon>
        <taxon>Saccotheciaceae</taxon>
        <taxon>Aureobasidium</taxon>
    </lineage>
</organism>
<evidence type="ECO:0000313" key="3">
    <source>
        <dbReference type="Proteomes" id="UP000310039"/>
    </source>
</evidence>
<sequence length="254" mass="28494">MRAFGSFNSSSVHQDQTDAIGMTGLLYLMETFDAIDESVVECWAGYCKYSDGHCEAFDRRRALRMFRAQQRAREDCLVGSISFEPSASLLPLHQLLESQQADISVTQFWLLNRLWELCMSHGLLRDNSEHTELRLDFAYHVARKLLAACDVLSLPSMEVHGVGLVEKIFDIAMGLIKAMSSSTQLSLEFSLSEYDPLIDKASVVGPTVRVLLQRLHELVQNFRGGDHDYVSQFTMTLSAIPAYSGTAEPRHSVP</sequence>
<keyword evidence="1" id="KW-0539">Nucleus</keyword>
<name>A0A4S9X103_AURPU</name>
<gene>
    <name evidence="2" type="ORF">D6C84_10095</name>
</gene>
<proteinExistence type="predicted"/>
<dbReference type="InterPro" id="IPR050797">
    <property type="entry name" value="Carb_Metab_Trans_Reg"/>
</dbReference>
<reference evidence="2 3" key="1">
    <citation type="submission" date="2018-10" db="EMBL/GenBank/DDBJ databases">
        <title>Fifty Aureobasidium pullulans genomes reveal a recombining polyextremotolerant generalist.</title>
        <authorList>
            <person name="Gostincar C."/>
            <person name="Turk M."/>
            <person name="Zajc J."/>
            <person name="Gunde-Cimerman N."/>
        </authorList>
    </citation>
    <scope>NUCLEOTIDE SEQUENCE [LARGE SCALE GENOMIC DNA]</scope>
    <source>
        <strain evidence="2 3">EXF-3403</strain>
    </source>
</reference>
<dbReference type="EMBL" id="QZBT01000301">
    <property type="protein sequence ID" value="THZ72010.1"/>
    <property type="molecule type" value="Genomic_DNA"/>
</dbReference>
<evidence type="ECO:0000313" key="2">
    <source>
        <dbReference type="EMBL" id="THZ72010.1"/>
    </source>
</evidence>
<protein>
    <submittedName>
        <fullName evidence="2">Uncharacterized protein</fullName>
    </submittedName>
</protein>
<dbReference type="AlphaFoldDB" id="A0A4S9X103"/>
<dbReference type="PANTHER" id="PTHR31668:SF30">
    <property type="entry name" value="ZN(II)2CYS6 TRANSCRIPTION FACTOR (EUROFUNG)"/>
    <property type="match status" value="1"/>
</dbReference>
<accession>A0A4S9X103</accession>